<organism evidence="1 2">
    <name type="scientific">Actinomadura rayongensis</name>
    <dbReference type="NCBI Taxonomy" id="1429076"/>
    <lineage>
        <taxon>Bacteria</taxon>
        <taxon>Bacillati</taxon>
        <taxon>Actinomycetota</taxon>
        <taxon>Actinomycetes</taxon>
        <taxon>Streptosporangiales</taxon>
        <taxon>Thermomonosporaceae</taxon>
        <taxon>Actinomadura</taxon>
    </lineage>
</organism>
<comment type="caution">
    <text evidence="1">The sequence shown here is derived from an EMBL/GenBank/DDBJ whole genome shotgun (WGS) entry which is preliminary data.</text>
</comment>
<evidence type="ECO:0000313" key="2">
    <source>
        <dbReference type="Proteomes" id="UP000431901"/>
    </source>
</evidence>
<dbReference type="Proteomes" id="UP000431901">
    <property type="component" value="Unassembled WGS sequence"/>
</dbReference>
<dbReference type="OrthoDB" id="3368165at2"/>
<reference evidence="1 2" key="1">
    <citation type="submission" date="2019-12" db="EMBL/GenBank/DDBJ databases">
        <title>Nocardia macrotermitis sp. nov. and Nocardia aurantia sp. nov., isolated from the gut of the fungus growing-termite Macrotermes natalensis.</title>
        <authorList>
            <person name="Christine B."/>
            <person name="Rene B."/>
        </authorList>
    </citation>
    <scope>NUCLEOTIDE SEQUENCE [LARGE SCALE GENOMIC DNA]</scope>
    <source>
        <strain evidence="1 2">DSM 102126</strain>
    </source>
</reference>
<dbReference type="GO" id="GO:0020037">
    <property type="term" value="F:heme binding"/>
    <property type="evidence" value="ECO:0007669"/>
    <property type="project" value="InterPro"/>
</dbReference>
<dbReference type="EMBL" id="WUTW01000002">
    <property type="protein sequence ID" value="MXQ64626.1"/>
    <property type="molecule type" value="Genomic_DNA"/>
</dbReference>
<accession>A0A6I4W956</accession>
<gene>
    <name evidence="1" type="ORF">GQ466_11310</name>
</gene>
<protein>
    <submittedName>
        <fullName evidence="1">Phosphodiesterase</fullName>
    </submittedName>
</protein>
<sequence length="218" mass="23573">MAGQAAVEETARLRHARALHPAGRMFGGTLHIDPDARHVLPAGSGPLAAVGEHGVIARLSKGGGLPDGLPDALGLALRVPTHGTPIDLLFTTSLLRHLPWPRRSFATGVFSTLMPYRLGGRIRLLGVFPLRGQRLPARIGDLDDAVRAERPLFALAATTIVGGWRPFARLRLHTPLDDDRTFDPVLNARPEAHLAGPLVRLRRRAYAASRRGRDAPEP</sequence>
<name>A0A6I4W956_9ACTN</name>
<evidence type="ECO:0000313" key="1">
    <source>
        <dbReference type="EMBL" id="MXQ64626.1"/>
    </source>
</evidence>
<dbReference type="AlphaFoldDB" id="A0A6I4W956"/>
<dbReference type="InterPro" id="IPR020835">
    <property type="entry name" value="Catalase_sf"/>
</dbReference>
<dbReference type="RefSeq" id="WP_161102828.1">
    <property type="nucleotide sequence ID" value="NZ_JBHLYI010000001.1"/>
</dbReference>
<dbReference type="SUPFAM" id="SSF56634">
    <property type="entry name" value="Heme-dependent catalase-like"/>
    <property type="match status" value="1"/>
</dbReference>
<keyword evidence="2" id="KW-1185">Reference proteome</keyword>
<proteinExistence type="predicted"/>